<comment type="caution">
    <text evidence="4">The sequence shown here is derived from an EMBL/GenBank/DDBJ whole genome shotgun (WGS) entry which is preliminary data.</text>
</comment>
<feature type="transmembrane region" description="Helical" evidence="2">
    <location>
        <begin position="136"/>
        <end position="155"/>
    </location>
</feature>
<feature type="compositionally biased region" description="Basic and acidic residues" evidence="1">
    <location>
        <begin position="1"/>
        <end position="10"/>
    </location>
</feature>
<sequence>MTSDFSRDPQPENPFSSPQSEIVSAPVMPGNRSGMVCDGTCMGALKVGWELMAACFWPFLGYTLVCMIVRAPADQLDNFVSPSDQETAIGLWVFSQVYSIFVAAPVSMGLSWVFLKAARYEPFTLNDIFGAFARNYLNAVGAGFLKGILVVIGLFLLIVPGLYLLVKLAFVEYLIVDRKMGAIDAMKESWRITDGREWILFGLMGMSILIGIAGLLLCLIGIVPAIIWLSASYAVLYHTYCLADRTEMPEPTTNSDNPFSG</sequence>
<evidence type="ECO:0000313" key="4">
    <source>
        <dbReference type="EMBL" id="PQO39221.1"/>
    </source>
</evidence>
<dbReference type="RefSeq" id="WP_105350501.1">
    <property type="nucleotide sequence ID" value="NZ_PUIA01000016.1"/>
</dbReference>
<evidence type="ECO:0000259" key="3">
    <source>
        <dbReference type="Pfam" id="PF25231"/>
    </source>
</evidence>
<keyword evidence="2" id="KW-0812">Transmembrane</keyword>
<dbReference type="Pfam" id="PF25231">
    <property type="entry name" value="DUF7847"/>
    <property type="match status" value="1"/>
</dbReference>
<name>A0A2S8G4M6_9BACT</name>
<keyword evidence="2" id="KW-1133">Transmembrane helix</keyword>
<feature type="region of interest" description="Disordered" evidence="1">
    <location>
        <begin position="1"/>
        <end position="22"/>
    </location>
</feature>
<dbReference type="AlphaFoldDB" id="A0A2S8G4M6"/>
<dbReference type="InterPro" id="IPR010380">
    <property type="entry name" value="DUF975"/>
</dbReference>
<feature type="transmembrane region" description="Helical" evidence="2">
    <location>
        <begin position="51"/>
        <end position="71"/>
    </location>
</feature>
<accession>A0A2S8G4M6</accession>
<reference evidence="4 5" key="1">
    <citation type="submission" date="2018-02" db="EMBL/GenBank/DDBJ databases">
        <title>Comparative genomes isolates from brazilian mangrove.</title>
        <authorList>
            <person name="Araujo J.E."/>
            <person name="Taketani R.G."/>
            <person name="Silva M.C.P."/>
            <person name="Loureco M.V."/>
            <person name="Andreote F.D."/>
        </authorList>
    </citation>
    <scope>NUCLEOTIDE SEQUENCE [LARGE SCALE GENOMIC DNA]</scope>
    <source>
        <strain evidence="4 5">HEX-2 MGV</strain>
    </source>
</reference>
<feature type="transmembrane region" description="Helical" evidence="2">
    <location>
        <begin position="198"/>
        <end position="229"/>
    </location>
</feature>
<gene>
    <name evidence="4" type="ORF">C5Y96_05020</name>
</gene>
<feature type="transmembrane region" description="Helical" evidence="2">
    <location>
        <begin position="91"/>
        <end position="115"/>
    </location>
</feature>
<dbReference type="OrthoDB" id="1122780at2"/>
<evidence type="ECO:0000256" key="2">
    <source>
        <dbReference type="SAM" id="Phobius"/>
    </source>
</evidence>
<organism evidence="4 5">
    <name type="scientific">Blastopirellula marina</name>
    <dbReference type="NCBI Taxonomy" id="124"/>
    <lineage>
        <taxon>Bacteria</taxon>
        <taxon>Pseudomonadati</taxon>
        <taxon>Planctomycetota</taxon>
        <taxon>Planctomycetia</taxon>
        <taxon>Pirellulales</taxon>
        <taxon>Pirellulaceae</taxon>
        <taxon>Blastopirellula</taxon>
    </lineage>
</organism>
<proteinExistence type="predicted"/>
<dbReference type="InterPro" id="IPR057169">
    <property type="entry name" value="DUF7847"/>
</dbReference>
<evidence type="ECO:0000256" key="1">
    <source>
        <dbReference type="SAM" id="MobiDB-lite"/>
    </source>
</evidence>
<dbReference type="EMBL" id="PUIA01000016">
    <property type="protein sequence ID" value="PQO39221.1"/>
    <property type="molecule type" value="Genomic_DNA"/>
</dbReference>
<evidence type="ECO:0000313" key="5">
    <source>
        <dbReference type="Proteomes" id="UP000240009"/>
    </source>
</evidence>
<dbReference type="Proteomes" id="UP000240009">
    <property type="component" value="Unassembled WGS sequence"/>
</dbReference>
<feature type="compositionally biased region" description="Polar residues" evidence="1">
    <location>
        <begin position="13"/>
        <end position="22"/>
    </location>
</feature>
<dbReference type="PANTHER" id="PTHR40076">
    <property type="entry name" value="MEMBRANE PROTEIN-RELATED"/>
    <property type="match status" value="1"/>
</dbReference>
<protein>
    <recommendedName>
        <fullName evidence="3">DUF7847 domain-containing protein</fullName>
    </recommendedName>
</protein>
<feature type="domain" description="DUF7847" evidence="3">
    <location>
        <begin position="126"/>
        <end position="218"/>
    </location>
</feature>
<dbReference type="PANTHER" id="PTHR40076:SF1">
    <property type="entry name" value="MEMBRANE PROTEIN"/>
    <property type="match status" value="1"/>
</dbReference>
<keyword evidence="2" id="KW-0472">Membrane</keyword>